<evidence type="ECO:0000313" key="2">
    <source>
        <dbReference type="Proteomes" id="UP000238157"/>
    </source>
</evidence>
<comment type="caution">
    <text evidence="1">The sequence shown here is derived from an EMBL/GenBank/DDBJ whole genome shotgun (WGS) entry which is preliminary data.</text>
</comment>
<reference evidence="1 2" key="1">
    <citation type="submission" date="2018-03" db="EMBL/GenBank/DDBJ databases">
        <title>Genomic Encyclopedia of Archaeal and Bacterial Type Strains, Phase II (KMG-II): from individual species to whole genera.</title>
        <authorList>
            <person name="Goeker M."/>
        </authorList>
    </citation>
    <scope>NUCLEOTIDE SEQUENCE [LARGE SCALE GENOMIC DNA]</scope>
    <source>
        <strain evidence="1 2">DSM 27929</strain>
    </source>
</reference>
<proteinExistence type="predicted"/>
<protein>
    <submittedName>
        <fullName evidence="1">Uncharacterized protein</fullName>
    </submittedName>
</protein>
<accession>A0A2T0WR09</accession>
<keyword evidence="2" id="KW-1185">Reference proteome</keyword>
<organism evidence="1 2">
    <name type="scientific">Mongoliibacter ruber</name>
    <dbReference type="NCBI Taxonomy" id="1750599"/>
    <lineage>
        <taxon>Bacteria</taxon>
        <taxon>Pseudomonadati</taxon>
        <taxon>Bacteroidota</taxon>
        <taxon>Cytophagia</taxon>
        <taxon>Cytophagales</taxon>
        <taxon>Cyclobacteriaceae</taxon>
        <taxon>Mongoliibacter</taxon>
    </lineage>
</organism>
<dbReference type="AlphaFoldDB" id="A0A2T0WR09"/>
<sequence length="31" mass="3677">MKSILSVAGWYYMKDIKYDALPRDSYRGYEG</sequence>
<name>A0A2T0WR09_9BACT</name>
<dbReference type="EMBL" id="PVTR01000003">
    <property type="protein sequence ID" value="PRY89139.1"/>
    <property type="molecule type" value="Genomic_DNA"/>
</dbReference>
<gene>
    <name evidence="1" type="ORF">CLW00_103261</name>
</gene>
<evidence type="ECO:0000313" key="1">
    <source>
        <dbReference type="EMBL" id="PRY89139.1"/>
    </source>
</evidence>
<dbReference type="Proteomes" id="UP000238157">
    <property type="component" value="Unassembled WGS sequence"/>
</dbReference>